<dbReference type="PANTHER" id="PTHR11439:SF483">
    <property type="entry name" value="PEPTIDE SYNTHASE GLIP-LIKE, PUTATIVE (AFU_ORTHOLOGUE AFUA_3G12920)-RELATED"/>
    <property type="match status" value="1"/>
</dbReference>
<sequence length="399" mass="44729">MKIGKKPLTLRWVFDIKKDDGRYKARLVARGFNQIKNVDFHEVYAVVAKPMSFKVFCAIAAALGWKLNHFDIKTAFLNADIKESIFIELLENQVAGGVEKIAEETAKIKASSSKDKANSSQQASSQQASSKPTSDKIGLLMKSVYGLKQASREWYMLLHDALLAIGFTKTHADHSVFTKWVDKNTIPIFIIVYIDDILTLSPSNKAIKRLFRYLAGTINLCIWYHHDQSRYDGDQSLYGFCDADHVGPHSTNAISTSGFVFHLAGGPISWSSKKQACVALSSTESEYITQALATQEAKWLILLLTELRMHEPEYALLDKPVVIHADNTGAIALAKNPEYHARTKHIAVRYHFLRQEVEAGSICFEYIPTKEQAADSFTKPLGSIMFKRFVNQLGLASYT</sequence>
<comment type="caution">
    <text evidence="3">The sequence shown here is derived from an EMBL/GenBank/DDBJ whole genome shotgun (WGS) entry which is preliminary data.</text>
</comment>
<proteinExistence type="predicted"/>
<feature type="compositionally biased region" description="Low complexity" evidence="1">
    <location>
        <begin position="118"/>
        <end position="131"/>
    </location>
</feature>
<dbReference type="InterPro" id="IPR043502">
    <property type="entry name" value="DNA/RNA_pol_sf"/>
</dbReference>
<dbReference type="PANTHER" id="PTHR11439">
    <property type="entry name" value="GAG-POL-RELATED RETROTRANSPOSON"/>
    <property type="match status" value="1"/>
</dbReference>
<keyword evidence="4" id="KW-1185">Reference proteome</keyword>
<evidence type="ECO:0000259" key="2">
    <source>
        <dbReference type="Pfam" id="PF07727"/>
    </source>
</evidence>
<dbReference type="SUPFAM" id="SSF56672">
    <property type="entry name" value="DNA/RNA polymerases"/>
    <property type="match status" value="1"/>
</dbReference>
<gene>
    <name evidence="3" type="ORF">N7505_009337</name>
</gene>
<accession>A0ABQ8W7W2</accession>
<evidence type="ECO:0000313" key="4">
    <source>
        <dbReference type="Proteomes" id="UP001220256"/>
    </source>
</evidence>
<keyword evidence="3" id="KW-0695">RNA-directed DNA polymerase</keyword>
<protein>
    <submittedName>
        <fullName evidence="3">Reverse transcriptase RNA-dependent DNA polymerase</fullName>
    </submittedName>
</protein>
<dbReference type="EMBL" id="JAPVEB010000008">
    <property type="protein sequence ID" value="KAJ5259956.1"/>
    <property type="molecule type" value="Genomic_DNA"/>
</dbReference>
<dbReference type="Pfam" id="PF07727">
    <property type="entry name" value="RVT_2"/>
    <property type="match status" value="2"/>
</dbReference>
<dbReference type="GO" id="GO:0003964">
    <property type="term" value="F:RNA-directed DNA polymerase activity"/>
    <property type="evidence" value="ECO:0007669"/>
    <property type="project" value="UniProtKB-KW"/>
</dbReference>
<feature type="domain" description="Reverse transcriptase Ty1/copia-type" evidence="2">
    <location>
        <begin position="4"/>
        <end position="88"/>
    </location>
</feature>
<reference evidence="3 4" key="1">
    <citation type="journal article" date="2023" name="IMA Fungus">
        <title>Comparative genomic study of the Penicillium genus elucidates a diverse pangenome and 15 lateral gene transfer events.</title>
        <authorList>
            <person name="Petersen C."/>
            <person name="Sorensen T."/>
            <person name="Nielsen M.R."/>
            <person name="Sondergaard T.E."/>
            <person name="Sorensen J.L."/>
            <person name="Fitzpatrick D.A."/>
            <person name="Frisvad J.C."/>
            <person name="Nielsen K.L."/>
        </authorList>
    </citation>
    <scope>NUCLEOTIDE SEQUENCE [LARGE SCALE GENOMIC DNA]</scope>
    <source>
        <strain evidence="3 4">IBT 3361</strain>
    </source>
</reference>
<dbReference type="Proteomes" id="UP001220256">
    <property type="component" value="Unassembled WGS sequence"/>
</dbReference>
<evidence type="ECO:0000313" key="3">
    <source>
        <dbReference type="EMBL" id="KAJ5259956.1"/>
    </source>
</evidence>
<feature type="region of interest" description="Disordered" evidence="1">
    <location>
        <begin position="112"/>
        <end position="133"/>
    </location>
</feature>
<keyword evidence="3" id="KW-0808">Transferase</keyword>
<dbReference type="InterPro" id="IPR013103">
    <property type="entry name" value="RVT_2"/>
</dbReference>
<feature type="domain" description="Reverse transcriptase Ty1/copia-type" evidence="2">
    <location>
        <begin position="133"/>
        <end position="218"/>
    </location>
</feature>
<organism evidence="3 4">
    <name type="scientific">Penicillium chrysogenum</name>
    <name type="common">Penicillium notatum</name>
    <dbReference type="NCBI Taxonomy" id="5076"/>
    <lineage>
        <taxon>Eukaryota</taxon>
        <taxon>Fungi</taxon>
        <taxon>Dikarya</taxon>
        <taxon>Ascomycota</taxon>
        <taxon>Pezizomycotina</taxon>
        <taxon>Eurotiomycetes</taxon>
        <taxon>Eurotiomycetidae</taxon>
        <taxon>Eurotiales</taxon>
        <taxon>Aspergillaceae</taxon>
        <taxon>Penicillium</taxon>
        <taxon>Penicillium chrysogenum species complex</taxon>
    </lineage>
</organism>
<name>A0ABQ8W7W2_PENCH</name>
<evidence type="ECO:0000256" key="1">
    <source>
        <dbReference type="SAM" id="MobiDB-lite"/>
    </source>
</evidence>
<keyword evidence="3" id="KW-0548">Nucleotidyltransferase</keyword>
<dbReference type="CDD" id="cd09272">
    <property type="entry name" value="RNase_HI_RT_Ty1"/>
    <property type="match status" value="1"/>
</dbReference>